<dbReference type="EMBL" id="CP000891">
    <property type="protein sequence ID" value="ABX49466.1"/>
    <property type="molecule type" value="Genomic_DNA"/>
</dbReference>
<dbReference type="EMBL" id="CP000891">
    <property type="protein sequence ID" value="ABX49470.1"/>
    <property type="molecule type" value="Genomic_DNA"/>
</dbReference>
<evidence type="ECO:0000313" key="4">
    <source>
        <dbReference type="EMBL" id="ABX49458.1"/>
    </source>
</evidence>
<organism evidence="4 8">
    <name type="scientific">Shewanella baltica (strain OS195)</name>
    <dbReference type="NCBI Taxonomy" id="399599"/>
    <lineage>
        <taxon>Bacteria</taxon>
        <taxon>Pseudomonadati</taxon>
        <taxon>Pseudomonadota</taxon>
        <taxon>Gammaproteobacteria</taxon>
        <taxon>Alteromonadales</taxon>
        <taxon>Shewanellaceae</taxon>
        <taxon>Shewanella</taxon>
    </lineage>
</organism>
<sequence length="110" mass="12340">MFMLKIEVFQEDVTVTARNMPSKDGKPGRTIYEQRAYAYLGGKFPVQMRLQVEDPTKTYQAGEYQVDSSSFVVNNFGGLELKRFGLTITPITSLMASAPRTMANPHNKDA</sequence>
<gene>
    <name evidence="4" type="ordered locus">Sbal195_2290</name>
    <name evidence="5" type="ordered locus">Sbal195_2294</name>
    <name evidence="6" type="ordered locus">Sbal195_2298</name>
    <name evidence="7" type="ordered locus">Sbal195_2302</name>
</gene>
<protein>
    <recommendedName>
        <fullName evidence="3">Single-stranded DNA-binding protein</fullName>
    </recommendedName>
</protein>
<name>A9L240_SHEB9</name>
<dbReference type="KEGG" id="sbn:Sbal195_2294"/>
<dbReference type="SUPFAM" id="SSF50249">
    <property type="entry name" value="Nucleic acid-binding proteins"/>
    <property type="match status" value="1"/>
</dbReference>
<proteinExistence type="predicted"/>
<dbReference type="EMBL" id="CP000891">
    <property type="protein sequence ID" value="ABX49458.1"/>
    <property type="molecule type" value="Genomic_DNA"/>
</dbReference>
<dbReference type="GO" id="GO:0006260">
    <property type="term" value="P:DNA replication"/>
    <property type="evidence" value="ECO:0007669"/>
    <property type="project" value="UniProtKB-KW"/>
</dbReference>
<reference evidence="4 8" key="1">
    <citation type="submission" date="2007-11" db="EMBL/GenBank/DDBJ databases">
        <title>Complete sequence of chromosome of Shewanella baltica OS195.</title>
        <authorList>
            <consortium name="US DOE Joint Genome Institute"/>
            <person name="Copeland A."/>
            <person name="Lucas S."/>
            <person name="Lapidus A."/>
            <person name="Barry K."/>
            <person name="Glavina del Rio T."/>
            <person name="Dalin E."/>
            <person name="Tice H."/>
            <person name="Pitluck S."/>
            <person name="Chain P."/>
            <person name="Malfatti S."/>
            <person name="Shin M."/>
            <person name="Vergez L."/>
            <person name="Schmutz J."/>
            <person name="Larimer F."/>
            <person name="Land M."/>
            <person name="Hauser L."/>
            <person name="Kyrpides N."/>
            <person name="Kim E."/>
            <person name="Brettar I."/>
            <person name="Rodrigues J."/>
            <person name="Konstantinidis K."/>
            <person name="Klappenbach J."/>
            <person name="Hofle M."/>
            <person name="Tiedje J."/>
            <person name="Richardson P."/>
        </authorList>
    </citation>
    <scope>NUCLEOTIDE SEQUENCE [LARGE SCALE GENOMIC DNA]</scope>
    <source>
        <strain evidence="4 8">OS195</strain>
    </source>
</reference>
<evidence type="ECO:0000256" key="2">
    <source>
        <dbReference type="ARBA" id="ARBA00023125"/>
    </source>
</evidence>
<dbReference type="HOGENOM" id="CLU_166218_0_0_6"/>
<accession>A9L240</accession>
<dbReference type="GO" id="GO:0003697">
    <property type="term" value="F:single-stranded DNA binding"/>
    <property type="evidence" value="ECO:0007669"/>
    <property type="project" value="InterPro"/>
</dbReference>
<keyword evidence="2" id="KW-0238">DNA-binding</keyword>
<dbReference type="InterPro" id="IPR012340">
    <property type="entry name" value="NA-bd_OB-fold"/>
</dbReference>
<evidence type="ECO:0000313" key="8">
    <source>
        <dbReference type="Proteomes" id="UP000000770"/>
    </source>
</evidence>
<dbReference type="KEGG" id="sbn:Sbal195_2302"/>
<dbReference type="EMBL" id="CP000891">
    <property type="protein sequence ID" value="ABX49462.1"/>
    <property type="molecule type" value="Genomic_DNA"/>
</dbReference>
<dbReference type="Pfam" id="PF02303">
    <property type="entry name" value="Phage_DNA_bind"/>
    <property type="match status" value="1"/>
</dbReference>
<keyword evidence="1" id="KW-0235">DNA replication</keyword>
<evidence type="ECO:0000313" key="5">
    <source>
        <dbReference type="EMBL" id="ABX49462.1"/>
    </source>
</evidence>
<dbReference type="InterPro" id="IPR003512">
    <property type="entry name" value="Phage_M13_G5P_DNA-bd"/>
</dbReference>
<dbReference type="Proteomes" id="UP000000770">
    <property type="component" value="Chromosome"/>
</dbReference>
<evidence type="ECO:0000313" key="6">
    <source>
        <dbReference type="EMBL" id="ABX49466.1"/>
    </source>
</evidence>
<evidence type="ECO:0000256" key="1">
    <source>
        <dbReference type="ARBA" id="ARBA00022705"/>
    </source>
</evidence>
<evidence type="ECO:0000313" key="7">
    <source>
        <dbReference type="EMBL" id="ABX49470.1"/>
    </source>
</evidence>
<dbReference type="Gene3D" id="2.40.50.140">
    <property type="entry name" value="Nucleic acid-binding proteins"/>
    <property type="match status" value="1"/>
</dbReference>
<dbReference type="KEGG" id="sbn:Sbal195_2298"/>
<dbReference type="AlphaFoldDB" id="A9L240"/>
<dbReference type="KEGG" id="sbn:Sbal195_2290"/>
<evidence type="ECO:0000256" key="3">
    <source>
        <dbReference type="ARBA" id="ARBA00030596"/>
    </source>
</evidence>